<keyword evidence="7" id="KW-0472">Membrane</keyword>
<feature type="signal peptide" evidence="8">
    <location>
        <begin position="1"/>
        <end position="20"/>
    </location>
</feature>
<dbReference type="GO" id="GO:0046872">
    <property type="term" value="F:metal ion binding"/>
    <property type="evidence" value="ECO:0007669"/>
    <property type="project" value="UniProtKB-KW"/>
</dbReference>
<dbReference type="OrthoDB" id="103349at2759"/>
<evidence type="ECO:0000259" key="9">
    <source>
        <dbReference type="Pfam" id="PF00884"/>
    </source>
</evidence>
<keyword evidence="8" id="KW-0732">Signal</keyword>
<keyword evidence="11" id="KW-1185">Reference proteome</keyword>
<dbReference type="InterPro" id="IPR024607">
    <property type="entry name" value="Sulfatase_CS"/>
</dbReference>
<evidence type="ECO:0000313" key="10">
    <source>
        <dbReference type="EMBL" id="KDR24260.1"/>
    </source>
</evidence>
<dbReference type="Pfam" id="PF00884">
    <property type="entry name" value="Sulfatase"/>
    <property type="match status" value="1"/>
</dbReference>
<dbReference type="Gene3D" id="3.30.1120.10">
    <property type="match status" value="1"/>
</dbReference>
<evidence type="ECO:0000256" key="1">
    <source>
        <dbReference type="ARBA" id="ARBA00001913"/>
    </source>
</evidence>
<dbReference type="InterPro" id="IPR000917">
    <property type="entry name" value="Sulfatase_N"/>
</dbReference>
<comment type="cofactor">
    <cofactor evidence="1">
        <name>Ca(2+)</name>
        <dbReference type="ChEBI" id="CHEBI:29108"/>
    </cofactor>
</comment>
<dbReference type="AlphaFoldDB" id="A0A067RTX0"/>
<evidence type="ECO:0000256" key="7">
    <source>
        <dbReference type="SAM" id="Phobius"/>
    </source>
</evidence>
<feature type="domain" description="Sulfatase N-terminal" evidence="9">
    <location>
        <begin position="27"/>
        <end position="351"/>
    </location>
</feature>
<keyword evidence="4" id="KW-0378">Hydrolase</keyword>
<dbReference type="PROSITE" id="PS00523">
    <property type="entry name" value="SULFATASE_1"/>
    <property type="match status" value="1"/>
</dbReference>
<dbReference type="Gene3D" id="3.40.720.10">
    <property type="entry name" value="Alkaline Phosphatase, subunit A"/>
    <property type="match status" value="1"/>
</dbReference>
<evidence type="ECO:0000313" key="11">
    <source>
        <dbReference type="Proteomes" id="UP000027135"/>
    </source>
</evidence>
<feature type="chain" id="PRO_5001648689" evidence="8">
    <location>
        <begin position="21"/>
        <end position="657"/>
    </location>
</feature>
<evidence type="ECO:0000256" key="3">
    <source>
        <dbReference type="ARBA" id="ARBA00022723"/>
    </source>
</evidence>
<feature type="transmembrane region" description="Helical" evidence="7">
    <location>
        <begin position="603"/>
        <end position="622"/>
    </location>
</feature>
<dbReference type="Proteomes" id="UP000027135">
    <property type="component" value="Unassembled WGS sequence"/>
</dbReference>
<proteinExistence type="inferred from homology"/>
<dbReference type="GO" id="GO:0008484">
    <property type="term" value="F:sulfuric ester hydrolase activity"/>
    <property type="evidence" value="ECO:0007669"/>
    <property type="project" value="InterPro"/>
</dbReference>
<organism evidence="10 11">
    <name type="scientific">Zootermopsis nevadensis</name>
    <name type="common">Dampwood termite</name>
    <dbReference type="NCBI Taxonomy" id="136037"/>
    <lineage>
        <taxon>Eukaryota</taxon>
        <taxon>Metazoa</taxon>
        <taxon>Ecdysozoa</taxon>
        <taxon>Arthropoda</taxon>
        <taxon>Hexapoda</taxon>
        <taxon>Insecta</taxon>
        <taxon>Pterygota</taxon>
        <taxon>Neoptera</taxon>
        <taxon>Polyneoptera</taxon>
        <taxon>Dictyoptera</taxon>
        <taxon>Blattodea</taxon>
        <taxon>Blattoidea</taxon>
        <taxon>Termitoidae</taxon>
        <taxon>Termopsidae</taxon>
        <taxon>Zootermopsis</taxon>
    </lineage>
</organism>
<keyword evidence="3" id="KW-0479">Metal-binding</keyword>
<dbReference type="PROSITE" id="PS00149">
    <property type="entry name" value="SULFATASE_2"/>
    <property type="match status" value="1"/>
</dbReference>
<dbReference type="PANTHER" id="PTHR10342">
    <property type="entry name" value="ARYLSULFATASE"/>
    <property type="match status" value="1"/>
</dbReference>
<dbReference type="PANTHER" id="PTHR10342:SF264">
    <property type="entry name" value="MIP05773P-RELATED"/>
    <property type="match status" value="1"/>
</dbReference>
<evidence type="ECO:0000256" key="5">
    <source>
        <dbReference type="ARBA" id="ARBA00022837"/>
    </source>
</evidence>
<evidence type="ECO:0000256" key="2">
    <source>
        <dbReference type="ARBA" id="ARBA00008779"/>
    </source>
</evidence>
<protein>
    <submittedName>
        <fullName evidence="10">Arylsulfatase B</fullName>
    </submittedName>
</protein>
<gene>
    <name evidence="10" type="ORF">L798_06901</name>
</gene>
<accession>A0A067RTX0</accession>
<dbReference type="CDD" id="cd16029">
    <property type="entry name" value="4-S"/>
    <property type="match status" value="1"/>
</dbReference>
<evidence type="ECO:0000256" key="6">
    <source>
        <dbReference type="ARBA" id="ARBA00023180"/>
    </source>
</evidence>
<dbReference type="InParanoid" id="A0A067RTX0"/>
<dbReference type="eggNOG" id="KOG3867">
    <property type="taxonomic scope" value="Eukaryota"/>
</dbReference>
<evidence type="ECO:0000256" key="8">
    <source>
        <dbReference type="SAM" id="SignalP"/>
    </source>
</evidence>
<dbReference type="SUPFAM" id="SSF53649">
    <property type="entry name" value="Alkaline phosphatase-like"/>
    <property type="match status" value="1"/>
</dbReference>
<keyword evidence="6" id="KW-0325">Glycoprotein</keyword>
<name>A0A067RTX0_ZOONE</name>
<dbReference type="OMA" id="NRGMLEN"/>
<keyword evidence="5" id="KW-0106">Calcium</keyword>
<dbReference type="EMBL" id="KK852422">
    <property type="protein sequence ID" value="KDR24260.1"/>
    <property type="molecule type" value="Genomic_DNA"/>
</dbReference>
<dbReference type="FunCoup" id="A0A067RTX0">
    <property type="interactions" value="63"/>
</dbReference>
<evidence type="ECO:0000256" key="4">
    <source>
        <dbReference type="ARBA" id="ARBA00022801"/>
    </source>
</evidence>
<sequence length="657" mass="73488">MAICQLIITSFALFVGVTESSHPSEKPNIIIILADDLGWNDVSFHGSSQIPTPNIDALAYNGIILNSHYVPALCTPSRSALMTGKYPTHTGMQHLVILAPEPWGLPLSETLMPQYLKAAGYATHAVGKWHLGFHRREYTPTYRGFDSHYGYWNGYHDYYDHTMRATLVPYKGYDMRRNMTVDWLSRGQYSTDLFTNEAVHIIETHDSQKGPLFLYLSHLAPHTGNPEDPFQAPDEEVAKFAYIEDPERRMYAAMVSKLDQSVGEVMSALRTNGMLHNSIVLFMSDNGAPTFGVHSNRGSNFPLRGMKESPWEGGVRGVAALWSPLLQSTQRVSNQMMHIADWLPTFYSAAGLDVHELGDIDGIDMWKALSEDLPSPRIEVLHNIDPIEDYASLRRGDWKYIAGTTQEGKTDEWYGESGQDSEGKSHRYDMEAVLNSKVGVTITGFLTKLQLQAKKLERMSENEISKKGEGSIKRLKLLSETAVASLRHQAEVHCIQKSGHTFLNNSSSEIACRPREAPCLFNVRDDPCETKNLAHARPLILHSLEESLERFKETMVKPLNIPGDPVSNPIYWNNTWVNWKDDNVTPDDSITVLPLPTSPVTTLSFTTVLSLVIMLSIIAAAVKLSVSDTPQKSYFSSAFLIKAKDVDISSDQKEALQ</sequence>
<comment type="similarity">
    <text evidence="2">Belongs to the sulfatase family.</text>
</comment>
<keyword evidence="7" id="KW-1133">Transmembrane helix</keyword>
<keyword evidence="7" id="KW-0812">Transmembrane</keyword>
<reference evidence="10 11" key="1">
    <citation type="journal article" date="2014" name="Nat. Commun.">
        <title>Molecular traces of alternative social organization in a termite genome.</title>
        <authorList>
            <person name="Terrapon N."/>
            <person name="Li C."/>
            <person name="Robertson H.M."/>
            <person name="Ji L."/>
            <person name="Meng X."/>
            <person name="Booth W."/>
            <person name="Chen Z."/>
            <person name="Childers C.P."/>
            <person name="Glastad K.M."/>
            <person name="Gokhale K."/>
            <person name="Gowin J."/>
            <person name="Gronenberg W."/>
            <person name="Hermansen R.A."/>
            <person name="Hu H."/>
            <person name="Hunt B.G."/>
            <person name="Huylmans A.K."/>
            <person name="Khalil S.M."/>
            <person name="Mitchell R.D."/>
            <person name="Munoz-Torres M.C."/>
            <person name="Mustard J.A."/>
            <person name="Pan H."/>
            <person name="Reese J.T."/>
            <person name="Scharf M.E."/>
            <person name="Sun F."/>
            <person name="Vogel H."/>
            <person name="Xiao J."/>
            <person name="Yang W."/>
            <person name="Yang Z."/>
            <person name="Yang Z."/>
            <person name="Zhou J."/>
            <person name="Zhu J."/>
            <person name="Brent C.S."/>
            <person name="Elsik C.G."/>
            <person name="Goodisman M.A."/>
            <person name="Liberles D.A."/>
            <person name="Roe R.M."/>
            <person name="Vargo E.L."/>
            <person name="Vilcinskas A."/>
            <person name="Wang J."/>
            <person name="Bornberg-Bauer E."/>
            <person name="Korb J."/>
            <person name="Zhang G."/>
            <person name="Liebig J."/>
        </authorList>
    </citation>
    <scope>NUCLEOTIDE SEQUENCE [LARGE SCALE GENOMIC DNA]</scope>
    <source>
        <tissue evidence="10">Whole organism</tissue>
    </source>
</reference>
<dbReference type="STRING" id="136037.A0A067RTX0"/>
<dbReference type="InterPro" id="IPR047115">
    <property type="entry name" value="ARSB"/>
</dbReference>
<dbReference type="InterPro" id="IPR017850">
    <property type="entry name" value="Alkaline_phosphatase_core_sf"/>
</dbReference>